<evidence type="ECO:0000313" key="16">
    <source>
        <dbReference type="EMBL" id="WKW13958.1"/>
    </source>
</evidence>
<dbReference type="Gene3D" id="3.90.740.10">
    <property type="entry name" value="Valyl/Leucyl/Isoleucyl-tRNA synthetase, editing domain"/>
    <property type="match status" value="1"/>
</dbReference>
<dbReference type="InterPro" id="IPR001412">
    <property type="entry name" value="aa-tRNA-synth_I_CS"/>
</dbReference>
<dbReference type="InterPro" id="IPR014729">
    <property type="entry name" value="Rossmann-like_a/b/a_fold"/>
</dbReference>
<evidence type="ECO:0000313" key="15">
    <source>
        <dbReference type="EMBL" id="WKW11048.1"/>
    </source>
</evidence>
<comment type="caution">
    <text evidence="9">Lacks conserved residue(s) required for the propagation of feature annotation.</text>
</comment>
<evidence type="ECO:0000256" key="7">
    <source>
        <dbReference type="ARBA" id="ARBA00023146"/>
    </source>
</evidence>
<dbReference type="Gene3D" id="3.40.50.620">
    <property type="entry name" value="HUPs"/>
    <property type="match status" value="2"/>
</dbReference>
<accession>A0AA49JY18</accession>
<dbReference type="InterPro" id="IPR025709">
    <property type="entry name" value="Leu_tRNA-synth_edit"/>
</dbReference>
<evidence type="ECO:0000256" key="4">
    <source>
        <dbReference type="ARBA" id="ARBA00022741"/>
    </source>
</evidence>
<dbReference type="Pfam" id="PF00133">
    <property type="entry name" value="tRNA-synt_1"/>
    <property type="match status" value="1"/>
</dbReference>
<dbReference type="FunFam" id="3.40.50.620:FF:000056">
    <property type="entry name" value="Leucine--tRNA ligase"/>
    <property type="match status" value="1"/>
</dbReference>
<dbReference type="SUPFAM" id="SSF52374">
    <property type="entry name" value="Nucleotidylyl transferase"/>
    <property type="match status" value="1"/>
</dbReference>
<dbReference type="EMBL" id="CP130612">
    <property type="protein sequence ID" value="WKW11048.1"/>
    <property type="molecule type" value="Genomic_DNA"/>
</dbReference>
<proteinExistence type="inferred from homology"/>
<organism evidence="16 17">
    <name type="scientific">Pseudogemmatithrix spongiicola</name>
    <dbReference type="NCBI Taxonomy" id="3062599"/>
    <lineage>
        <taxon>Bacteria</taxon>
        <taxon>Pseudomonadati</taxon>
        <taxon>Gemmatimonadota</taxon>
        <taxon>Gemmatimonadia</taxon>
        <taxon>Gemmatimonadales</taxon>
        <taxon>Gemmatimonadaceae</taxon>
        <taxon>Pseudogemmatithrix</taxon>
    </lineage>
</organism>
<keyword evidence="4 9" id="KW-0547">Nucleotide-binding</keyword>
<dbReference type="Gene3D" id="1.10.730.10">
    <property type="entry name" value="Isoleucyl-tRNA Synthetase, Domain 1"/>
    <property type="match status" value="1"/>
</dbReference>
<dbReference type="GO" id="GO:0004823">
    <property type="term" value="F:leucine-tRNA ligase activity"/>
    <property type="evidence" value="ECO:0007669"/>
    <property type="project" value="UniProtKB-UniRule"/>
</dbReference>
<dbReference type="GO" id="GO:0005524">
    <property type="term" value="F:ATP binding"/>
    <property type="evidence" value="ECO:0007669"/>
    <property type="project" value="UniProtKB-UniRule"/>
</dbReference>
<dbReference type="CDD" id="cd07958">
    <property type="entry name" value="Anticodon_Ia_Leu_BEm"/>
    <property type="match status" value="1"/>
</dbReference>
<dbReference type="PANTHER" id="PTHR43740:SF2">
    <property type="entry name" value="LEUCINE--TRNA LIGASE, MITOCHONDRIAL"/>
    <property type="match status" value="1"/>
</dbReference>
<dbReference type="InterPro" id="IPR013155">
    <property type="entry name" value="M/V/L/I-tRNA-synth_anticd-bd"/>
</dbReference>
<dbReference type="PANTHER" id="PTHR43740">
    <property type="entry name" value="LEUCYL-TRNA SYNTHETASE"/>
    <property type="match status" value="1"/>
</dbReference>
<dbReference type="HAMAP" id="MF_00049_B">
    <property type="entry name" value="Leu_tRNA_synth_B"/>
    <property type="match status" value="1"/>
</dbReference>
<dbReference type="PROSITE" id="PS00178">
    <property type="entry name" value="AA_TRNA_LIGASE_I"/>
    <property type="match status" value="1"/>
</dbReference>
<protein>
    <recommendedName>
        <fullName evidence="9">Leucine--tRNA ligase</fullName>
        <ecNumber evidence="9">6.1.1.4</ecNumber>
    </recommendedName>
    <alternativeName>
        <fullName evidence="9">Leucyl-tRNA synthetase</fullName>
        <shortName evidence="9">LeuRS</shortName>
    </alternativeName>
</protein>
<dbReference type="KEGG" id="pspc:Strain318_000282"/>
<dbReference type="InterPro" id="IPR002302">
    <property type="entry name" value="Leu-tRNA-ligase"/>
</dbReference>
<dbReference type="InterPro" id="IPR002300">
    <property type="entry name" value="aa-tRNA-synth_Ia"/>
</dbReference>
<evidence type="ECO:0000256" key="9">
    <source>
        <dbReference type="HAMAP-Rule" id="MF_00049"/>
    </source>
</evidence>
<evidence type="ECO:0000256" key="8">
    <source>
        <dbReference type="ARBA" id="ARBA00047469"/>
    </source>
</evidence>
<feature type="domain" description="Methionyl/Valyl/Leucyl/Isoleucyl-tRNA synthetase anticodon-binding" evidence="12">
    <location>
        <begin position="674"/>
        <end position="790"/>
    </location>
</feature>
<reference evidence="16" key="1">
    <citation type="submission" date="2023-07" db="EMBL/GenBank/DDBJ databases">
        <authorList>
            <person name="Haufschild T."/>
            <person name="Kallscheuer N."/>
            <person name="Hammer J."/>
            <person name="Kohn T."/>
            <person name="Kabuu M."/>
            <person name="Jogler M."/>
            <person name="Wohfarth N."/>
            <person name="Heuer A."/>
            <person name="Rohde M."/>
            <person name="van Teeseling M.C.F."/>
            <person name="Jogler C."/>
        </authorList>
    </citation>
    <scope>NUCLEOTIDE SEQUENCE</scope>
    <source>
        <strain evidence="15">Strain 138</strain>
        <strain evidence="16">Strain 318</strain>
    </source>
</reference>
<dbReference type="GO" id="GO:0005829">
    <property type="term" value="C:cytosol"/>
    <property type="evidence" value="ECO:0007669"/>
    <property type="project" value="TreeGrafter"/>
</dbReference>
<keyword evidence="17" id="KW-1185">Reference proteome</keyword>
<dbReference type="FunFam" id="1.10.730.10:FF:000002">
    <property type="entry name" value="Leucine--tRNA ligase"/>
    <property type="match status" value="1"/>
</dbReference>
<evidence type="ECO:0000259" key="12">
    <source>
        <dbReference type="Pfam" id="PF08264"/>
    </source>
</evidence>
<gene>
    <name evidence="9 16" type="primary">leuS</name>
    <name evidence="15" type="ORF">Strain138_000282</name>
    <name evidence="16" type="ORF">Strain318_000282</name>
</gene>
<dbReference type="Pfam" id="PF09334">
    <property type="entry name" value="tRNA-synt_1g"/>
    <property type="match status" value="1"/>
</dbReference>
<feature type="binding site" evidence="9">
    <location>
        <position position="609"/>
    </location>
    <ligand>
        <name>ATP</name>
        <dbReference type="ChEBI" id="CHEBI:30616"/>
    </ligand>
</feature>
<dbReference type="SUPFAM" id="SSF47323">
    <property type="entry name" value="Anticodon-binding domain of a subclass of class I aminoacyl-tRNA synthetases"/>
    <property type="match status" value="1"/>
</dbReference>
<dbReference type="InterPro" id="IPR015413">
    <property type="entry name" value="Methionyl/Leucyl_tRNA_Synth"/>
</dbReference>
<dbReference type="RefSeq" id="WP_367886753.1">
    <property type="nucleotide sequence ID" value="NZ_CP130612.1"/>
</dbReference>
<evidence type="ECO:0000313" key="17">
    <source>
        <dbReference type="Proteomes" id="UP001229955"/>
    </source>
</evidence>
<dbReference type="GO" id="GO:0006429">
    <property type="term" value="P:leucyl-tRNA aminoacylation"/>
    <property type="evidence" value="ECO:0007669"/>
    <property type="project" value="UniProtKB-UniRule"/>
</dbReference>
<dbReference type="Pfam" id="PF08264">
    <property type="entry name" value="Anticodon_1"/>
    <property type="match status" value="1"/>
</dbReference>
<keyword evidence="5 9" id="KW-0067">ATP-binding</keyword>
<evidence type="ECO:0000259" key="13">
    <source>
        <dbReference type="Pfam" id="PF09334"/>
    </source>
</evidence>
<evidence type="ECO:0000259" key="11">
    <source>
        <dbReference type="Pfam" id="PF00133"/>
    </source>
</evidence>
<evidence type="ECO:0000256" key="5">
    <source>
        <dbReference type="ARBA" id="ARBA00022840"/>
    </source>
</evidence>
<name>A0AA49JY18_9BACT</name>
<dbReference type="InterPro" id="IPR009080">
    <property type="entry name" value="tRNAsynth_Ia_anticodon-bd"/>
</dbReference>
<dbReference type="GO" id="GO:0002161">
    <property type="term" value="F:aminoacyl-tRNA deacylase activity"/>
    <property type="evidence" value="ECO:0007669"/>
    <property type="project" value="InterPro"/>
</dbReference>
<accession>A0AA49JSB1</accession>
<dbReference type="EC" id="6.1.1.4" evidence="9"/>
<evidence type="ECO:0000256" key="3">
    <source>
        <dbReference type="ARBA" id="ARBA00022598"/>
    </source>
</evidence>
<dbReference type="EMBL" id="CP130613">
    <property type="protein sequence ID" value="WKW13958.1"/>
    <property type="molecule type" value="Genomic_DNA"/>
</dbReference>
<comment type="subcellular location">
    <subcellularLocation>
        <location evidence="9">Cytoplasm</location>
    </subcellularLocation>
</comment>
<evidence type="ECO:0000256" key="1">
    <source>
        <dbReference type="ARBA" id="ARBA00005594"/>
    </source>
</evidence>
<keyword evidence="3 9" id="KW-0436">Ligase</keyword>
<evidence type="ECO:0000259" key="14">
    <source>
        <dbReference type="Pfam" id="PF13603"/>
    </source>
</evidence>
<dbReference type="Pfam" id="PF13603">
    <property type="entry name" value="tRNA-synt_1_2"/>
    <property type="match status" value="1"/>
</dbReference>
<comment type="catalytic activity">
    <reaction evidence="8 9">
        <text>tRNA(Leu) + L-leucine + ATP = L-leucyl-tRNA(Leu) + AMP + diphosphate</text>
        <dbReference type="Rhea" id="RHEA:11688"/>
        <dbReference type="Rhea" id="RHEA-COMP:9613"/>
        <dbReference type="Rhea" id="RHEA-COMP:9622"/>
        <dbReference type="ChEBI" id="CHEBI:30616"/>
        <dbReference type="ChEBI" id="CHEBI:33019"/>
        <dbReference type="ChEBI" id="CHEBI:57427"/>
        <dbReference type="ChEBI" id="CHEBI:78442"/>
        <dbReference type="ChEBI" id="CHEBI:78494"/>
        <dbReference type="ChEBI" id="CHEBI:456215"/>
        <dbReference type="EC" id="6.1.1.4"/>
    </reaction>
</comment>
<keyword evidence="6 9" id="KW-0648">Protein biosynthesis</keyword>
<feature type="domain" description="Aminoacyl-tRNA synthetase class Ia" evidence="11">
    <location>
        <begin position="443"/>
        <end position="634"/>
    </location>
</feature>
<evidence type="ECO:0000256" key="10">
    <source>
        <dbReference type="RuleBase" id="RU363035"/>
    </source>
</evidence>
<dbReference type="InterPro" id="IPR009008">
    <property type="entry name" value="Val/Leu/Ile-tRNA-synth_edit"/>
</dbReference>
<evidence type="ECO:0000256" key="6">
    <source>
        <dbReference type="ARBA" id="ARBA00022917"/>
    </source>
</evidence>
<dbReference type="SUPFAM" id="SSF50677">
    <property type="entry name" value="ValRS/IleRS/LeuRS editing domain"/>
    <property type="match status" value="1"/>
</dbReference>
<dbReference type="PRINTS" id="PR00985">
    <property type="entry name" value="TRNASYNTHLEU"/>
</dbReference>
<dbReference type="Proteomes" id="UP001229955">
    <property type="component" value="Chromosome"/>
</dbReference>
<dbReference type="Gene3D" id="3.10.20.590">
    <property type="match status" value="1"/>
</dbReference>
<evidence type="ECO:0000256" key="2">
    <source>
        <dbReference type="ARBA" id="ARBA00022490"/>
    </source>
</evidence>
<feature type="domain" description="Methionyl/Leucyl tRNA synthetase" evidence="13">
    <location>
        <begin position="47"/>
        <end position="188"/>
    </location>
</feature>
<feature type="domain" description="Leucyl-tRNA synthetase editing" evidence="14">
    <location>
        <begin position="227"/>
        <end position="429"/>
    </location>
</feature>
<dbReference type="NCBIfam" id="TIGR00396">
    <property type="entry name" value="leuS_bact"/>
    <property type="match status" value="1"/>
</dbReference>
<feature type="short sequence motif" description="'KMSKS' region" evidence="9">
    <location>
        <begin position="606"/>
        <end position="610"/>
    </location>
</feature>
<sequence length="827" mass="92116">MTASVPEPIGYDPTAIEARWRERWAERGTHRTDIAHGERPFYALMMFPYPSAEGLHVGNLFAFTGCDIYARFQRLQGHTVFEPLGYDAFGIHSENFALKVGRHPMELIPSNIRNFRRQLDRAGLMVDWSKSVDTTDPNYYKWTQWVFLQLYKQGLAYKKAAAVNWCPSCKTVLANEQVEGGACERCGTMVEQRFLEQWFFNISKYAPRLLENLDTLDWSATTKQAQRNWIGRSDGARLRFPVLDPLADAGSSAVSVTAEVRTGGTTIEVFTTRPDTIFGATYLVLAPEHPLVDALTTPMQDGAVRAYRARAAKQDLVSRKTSKEKTGEFTGSYAVNPATGEMIPIWIADYVLMEYGTGAIMAVPGHDERDFEFATKFELPIVRVVAGEGQTAKTPLGEAAYVGDGVLVNSGQFDGLSVDEAKVKVTAWLASRHAGDAVTNYRLHDWCISRQRYWGPPIPIVYCDSCGTVPVPESQLPVLLPNIPDFKPDDSGISPLARHEEWYHTPCPQCGKQARRETDVSDTFLDSAWYFLRYPSVGRDDIAFDAATTKKWLPVTTYIGGNEHAVLHLLYSRFITMVLHDGGLLDFEEPFTKFRAHGLIIREGAKMSKSRGNVVNPDEYIDKWGADSFRTYLMFLGPFEEGGDFRDSGISGVKRFLDRLWIAVRDRDESAAADAEVMRKLQATIKKVGEDVPALSYNTAIAAMMEYMNVLRKGERTPARAEVEPLVQLVAPFAPHIAEELWAMLGHATSVFDSRWPTFDASLLVSDEIELVVQVGGKTRGKVLVPKDVTQDAALAAAKADPAIGKFITGEPKKVILVPGRLLNVVV</sequence>
<keyword evidence="2 9" id="KW-0963">Cytoplasm</keyword>
<dbReference type="AlphaFoldDB" id="A0AA49JY18"/>
<keyword evidence="7 9" id="KW-0030">Aminoacyl-tRNA synthetase</keyword>
<comment type="similarity">
    <text evidence="1 9 10">Belongs to the class-I aminoacyl-tRNA synthetase family.</text>
</comment>